<evidence type="ECO:0000256" key="1">
    <source>
        <dbReference type="ARBA" id="ARBA00004173"/>
    </source>
</evidence>
<evidence type="ECO:0000256" key="7">
    <source>
        <dbReference type="RuleBase" id="RU364114"/>
    </source>
</evidence>
<evidence type="ECO:0000256" key="5">
    <source>
        <dbReference type="ARBA" id="ARBA00023128"/>
    </source>
</evidence>
<accession>A0A024G829</accession>
<evidence type="ECO:0000256" key="4">
    <source>
        <dbReference type="ARBA" id="ARBA00022679"/>
    </source>
</evidence>
<reference evidence="8 9" key="1">
    <citation type="submission" date="2012-05" db="EMBL/GenBank/DDBJ databases">
        <title>Recombination and specialization in a pathogen metapopulation.</title>
        <authorList>
            <person name="Gardiner A."/>
            <person name="Kemen E."/>
            <person name="Schultz-Larsen T."/>
            <person name="MacLean D."/>
            <person name="Van Oosterhout C."/>
            <person name="Jones J.D.G."/>
        </authorList>
    </citation>
    <scope>NUCLEOTIDE SEQUENCE [LARGE SCALE GENOMIC DNA]</scope>
    <source>
        <strain evidence="8 9">Ac Nc2</strain>
    </source>
</reference>
<dbReference type="InterPro" id="IPR038375">
    <property type="entry name" value="NDUFAF7_sf"/>
</dbReference>
<comment type="function">
    <text evidence="7">Arginine methyltransferase involved in the assembly or stability of mitochondrial NADH:ubiquinone oxidoreductase complex (complex I).</text>
</comment>
<keyword evidence="4 7" id="KW-0808">Transferase</keyword>
<evidence type="ECO:0000256" key="3">
    <source>
        <dbReference type="ARBA" id="ARBA00022603"/>
    </source>
</evidence>
<comment type="similarity">
    <text evidence="2 7">Belongs to the NDUFAF7 family.</text>
</comment>
<evidence type="ECO:0000313" key="9">
    <source>
        <dbReference type="Proteomes" id="UP000053237"/>
    </source>
</evidence>
<evidence type="ECO:0000256" key="6">
    <source>
        <dbReference type="ARBA" id="ARBA00048612"/>
    </source>
</evidence>
<sequence>MVGQAQSEAWMTPVEIFAPYYSRALAKYILRLPDVDAENLRIVEAGGGSGTNALHILNYLQVHAPEIYQKTCYTIVEISPVMASWQHERLIKHHAGHFQIMHADILTFGDQFAPIMEPCILLALEVLDNLPHDKVGYENGEWFETVVTWNRQNTQRSSDSITSTLAEAERSLQDPLILQTLEYFGCDLPLHTHHSLRTTAVGWLRKLMGEVGLEMTKAFVPTGSMQLLNTIKSCLPKHRLIAADFDSLPSPNLDSSSTKKPLYHPLSPTSLSDGTLHAANAPIVASKVQGETVDYDTYLIQKGDVDVFFATDFNRLKNAYCRIMGRPSDSVSIVKSSSFLKEFADIRKTKTITSYNPIIEDFSNTSFLLS</sequence>
<evidence type="ECO:0000256" key="2">
    <source>
        <dbReference type="ARBA" id="ARBA00005891"/>
    </source>
</evidence>
<dbReference type="GO" id="GO:0005739">
    <property type="term" value="C:mitochondrion"/>
    <property type="evidence" value="ECO:0007669"/>
    <property type="project" value="UniProtKB-SubCell"/>
</dbReference>
<dbReference type="PANTHER" id="PTHR12049:SF5">
    <property type="entry name" value="PROTEIN ARGININE METHYLTRANSFERASE NDUFAF7 HOMOLOG, MITOCHONDRIAL"/>
    <property type="match status" value="1"/>
</dbReference>
<proteinExistence type="inferred from homology"/>
<dbReference type="Gene3D" id="3.40.50.12710">
    <property type="match status" value="1"/>
</dbReference>
<gene>
    <name evidence="8" type="ORF">BN9_036130</name>
</gene>
<dbReference type="OrthoDB" id="17415at2759"/>
<organism evidence="8 9">
    <name type="scientific">Albugo candida</name>
    <dbReference type="NCBI Taxonomy" id="65357"/>
    <lineage>
        <taxon>Eukaryota</taxon>
        <taxon>Sar</taxon>
        <taxon>Stramenopiles</taxon>
        <taxon>Oomycota</taxon>
        <taxon>Peronosporomycetes</taxon>
        <taxon>Albuginales</taxon>
        <taxon>Albuginaceae</taxon>
        <taxon>Albugo</taxon>
    </lineage>
</organism>
<comment type="caution">
    <text evidence="8">The sequence shown here is derived from an EMBL/GenBank/DDBJ whole genome shotgun (WGS) entry which is preliminary data.</text>
</comment>
<dbReference type="EMBL" id="CAIX01000039">
    <property type="protein sequence ID" value="CCI42829.1"/>
    <property type="molecule type" value="Genomic_DNA"/>
</dbReference>
<dbReference type="InterPro" id="IPR003788">
    <property type="entry name" value="NDUFAF7"/>
</dbReference>
<name>A0A024G829_9STRA</name>
<dbReference type="AlphaFoldDB" id="A0A024G829"/>
<dbReference type="InterPro" id="IPR029063">
    <property type="entry name" value="SAM-dependent_MTases_sf"/>
</dbReference>
<comment type="catalytic activity">
    <reaction evidence="6 7">
        <text>L-arginyl-[protein] + 2 S-adenosyl-L-methionine = N(omega),N(omega)'-dimethyl-L-arginyl-[protein] + 2 S-adenosyl-L-homocysteine + 2 H(+)</text>
        <dbReference type="Rhea" id="RHEA:48108"/>
        <dbReference type="Rhea" id="RHEA-COMP:10532"/>
        <dbReference type="Rhea" id="RHEA-COMP:11992"/>
        <dbReference type="ChEBI" id="CHEBI:15378"/>
        <dbReference type="ChEBI" id="CHEBI:29965"/>
        <dbReference type="ChEBI" id="CHEBI:57856"/>
        <dbReference type="ChEBI" id="CHEBI:59789"/>
        <dbReference type="ChEBI" id="CHEBI:88221"/>
        <dbReference type="EC" id="2.1.1.320"/>
    </reaction>
</comment>
<protein>
    <recommendedName>
        <fullName evidence="7">Protein arginine methyltransferase NDUFAF7</fullName>
        <ecNumber evidence="7">2.1.1.320</ecNumber>
    </recommendedName>
</protein>
<dbReference type="GO" id="GO:0032259">
    <property type="term" value="P:methylation"/>
    <property type="evidence" value="ECO:0007669"/>
    <property type="project" value="UniProtKB-KW"/>
</dbReference>
<evidence type="ECO:0000313" key="8">
    <source>
        <dbReference type="EMBL" id="CCI42829.1"/>
    </source>
</evidence>
<dbReference type="SUPFAM" id="SSF53335">
    <property type="entry name" value="S-adenosyl-L-methionine-dependent methyltransferases"/>
    <property type="match status" value="1"/>
</dbReference>
<dbReference type="InParanoid" id="A0A024G829"/>
<dbReference type="PANTHER" id="PTHR12049">
    <property type="entry name" value="PROTEIN ARGININE METHYLTRANSFERASE NDUFAF7, MITOCHONDRIAL"/>
    <property type="match status" value="1"/>
</dbReference>
<dbReference type="GO" id="GO:0035243">
    <property type="term" value="F:protein-arginine omega-N symmetric methyltransferase activity"/>
    <property type="evidence" value="ECO:0007669"/>
    <property type="project" value="UniProtKB-EC"/>
</dbReference>
<keyword evidence="5 7" id="KW-0496">Mitochondrion</keyword>
<dbReference type="EC" id="2.1.1.320" evidence="7"/>
<comment type="subcellular location">
    <subcellularLocation>
        <location evidence="1 7">Mitochondrion</location>
    </subcellularLocation>
</comment>
<keyword evidence="9" id="KW-1185">Reference proteome</keyword>
<keyword evidence="3 7" id="KW-0489">Methyltransferase</keyword>
<dbReference type="Pfam" id="PF02636">
    <property type="entry name" value="Methyltransf_28"/>
    <property type="match status" value="1"/>
</dbReference>
<dbReference type="Proteomes" id="UP000053237">
    <property type="component" value="Unassembled WGS sequence"/>
</dbReference>
<dbReference type="STRING" id="65357.A0A024G829"/>